<dbReference type="EMBL" id="CP001341">
    <property type="protein sequence ID" value="ACL40896.1"/>
    <property type="molecule type" value="Genomic_DNA"/>
</dbReference>
<feature type="transmembrane region" description="Helical" evidence="1">
    <location>
        <begin position="83"/>
        <end position="100"/>
    </location>
</feature>
<feature type="transmembrane region" description="Helical" evidence="1">
    <location>
        <begin position="211"/>
        <end position="241"/>
    </location>
</feature>
<accession>B8HEF1</accession>
<sequence length="421" mass="45149">MLGVVFEPTLMLGGLAAAAMAALSYARPRVGIVLWLAVVSFVPFWTRISLAGLSLQPATLIGLPVLIGIIFSRRSPKPKLHAVDTVLLLALVVVTVYTFAGHLPTFPLVGLVTVAAVAYTLGRVADPRIQKSFAIIMVGVAIFGLFEFALDWHPFTGWFLSVNHHWDLIQERGSLKRSEASMGHAIAFGACLALALPFTKKLGRAGTWTQWLLIGGIVVSLSRGPLVAMVVTLGLGAVALATGRKRFWSVLAAAAGVVIVYLLFDLLYSGEAADEVASSGDARANQLDVAFGLLNPVGPASGLTLDDGALNVPGLMVIDSTPLRFALNFGWIIAIMLLMPVLYAIFAFIRGKAGPSTIALLGQLPIVLVTSLITQWQAIFFFVAGMAVTELQRRRRKETPEDLRRKAQNVFARPPAPASRY</sequence>
<evidence type="ECO:0000313" key="3">
    <source>
        <dbReference type="Proteomes" id="UP000002505"/>
    </source>
</evidence>
<dbReference type="Proteomes" id="UP000002505">
    <property type="component" value="Chromosome"/>
</dbReference>
<feature type="transmembrane region" description="Helical" evidence="1">
    <location>
        <begin position="325"/>
        <end position="346"/>
    </location>
</feature>
<feature type="transmembrane region" description="Helical" evidence="1">
    <location>
        <begin position="247"/>
        <end position="268"/>
    </location>
</feature>
<evidence type="ECO:0000313" key="2">
    <source>
        <dbReference type="EMBL" id="ACL40896.1"/>
    </source>
</evidence>
<gene>
    <name evidence="2" type="ordered locus">Achl_2934</name>
</gene>
<keyword evidence="3" id="KW-1185">Reference proteome</keyword>
<name>B8HEF1_PSECP</name>
<feature type="transmembrane region" description="Helical" evidence="1">
    <location>
        <begin position="106"/>
        <end position="125"/>
    </location>
</feature>
<proteinExistence type="predicted"/>
<evidence type="ECO:0008006" key="4">
    <source>
        <dbReference type="Google" id="ProtNLM"/>
    </source>
</evidence>
<protein>
    <recommendedName>
        <fullName evidence="4">O-antigen polymerase</fullName>
    </recommendedName>
</protein>
<dbReference type="KEGG" id="ach:Achl_2934"/>
<keyword evidence="1" id="KW-0812">Transmembrane</keyword>
<keyword evidence="1" id="KW-1133">Transmembrane helix</keyword>
<feature type="transmembrane region" description="Helical" evidence="1">
    <location>
        <begin position="54"/>
        <end position="71"/>
    </location>
</feature>
<feature type="transmembrane region" description="Helical" evidence="1">
    <location>
        <begin position="6"/>
        <end position="23"/>
    </location>
</feature>
<evidence type="ECO:0000256" key="1">
    <source>
        <dbReference type="SAM" id="Phobius"/>
    </source>
</evidence>
<dbReference type="AlphaFoldDB" id="B8HEF1"/>
<feature type="transmembrane region" description="Helical" evidence="1">
    <location>
        <begin position="30"/>
        <end position="48"/>
    </location>
</feature>
<feature type="transmembrane region" description="Helical" evidence="1">
    <location>
        <begin position="132"/>
        <end position="150"/>
    </location>
</feature>
<keyword evidence="1" id="KW-0472">Membrane</keyword>
<dbReference type="eggNOG" id="ENOG5030EQS">
    <property type="taxonomic scope" value="Bacteria"/>
</dbReference>
<reference evidence="2" key="1">
    <citation type="submission" date="2009-01" db="EMBL/GenBank/DDBJ databases">
        <title>Complete sequence of chromosome of Arthrobacter chlorophenolicus A6.</title>
        <authorList>
            <consortium name="US DOE Joint Genome Institute"/>
            <person name="Lucas S."/>
            <person name="Copeland A."/>
            <person name="Lapidus A."/>
            <person name="Glavina del Rio T."/>
            <person name="Tice H."/>
            <person name="Bruce D."/>
            <person name="Goodwin L."/>
            <person name="Pitluck S."/>
            <person name="Goltsman E."/>
            <person name="Clum A."/>
            <person name="Larimer F."/>
            <person name="Land M."/>
            <person name="Hauser L."/>
            <person name="Kyrpides N."/>
            <person name="Mikhailova N."/>
            <person name="Jansson J."/>
            <person name="Richardson P."/>
        </authorList>
    </citation>
    <scope>NUCLEOTIDE SEQUENCE [LARGE SCALE GENOMIC DNA]</scope>
    <source>
        <strain evidence="2">A6</strain>
    </source>
</reference>
<feature type="transmembrane region" description="Helical" evidence="1">
    <location>
        <begin position="366"/>
        <end position="388"/>
    </location>
</feature>
<feature type="transmembrane region" description="Helical" evidence="1">
    <location>
        <begin position="181"/>
        <end position="199"/>
    </location>
</feature>
<dbReference type="HOGENOM" id="CLU_606497_0_0_11"/>
<organism evidence="2 3">
    <name type="scientific">Pseudarthrobacter chlorophenolicus (strain ATCC 700700 / DSM 12829 / CIP 107037 / JCM 12360 / KCTC 9906 / NCIMB 13794 / A6)</name>
    <name type="common">Arthrobacter chlorophenolicus</name>
    <dbReference type="NCBI Taxonomy" id="452863"/>
    <lineage>
        <taxon>Bacteria</taxon>
        <taxon>Bacillati</taxon>
        <taxon>Actinomycetota</taxon>
        <taxon>Actinomycetes</taxon>
        <taxon>Micrococcales</taxon>
        <taxon>Micrococcaceae</taxon>
        <taxon>Pseudarthrobacter</taxon>
    </lineage>
</organism>